<protein>
    <submittedName>
        <fullName evidence="2">Putative secreted protein</fullName>
    </submittedName>
</protein>
<dbReference type="EMBL" id="GGFL01009561">
    <property type="protein sequence ID" value="MBW73739.1"/>
    <property type="molecule type" value="Transcribed_RNA"/>
</dbReference>
<proteinExistence type="predicted"/>
<reference evidence="2" key="1">
    <citation type="submission" date="2018-01" db="EMBL/GenBank/DDBJ databases">
        <title>An insight into the sialome of Amazonian anophelines.</title>
        <authorList>
            <person name="Ribeiro J.M."/>
            <person name="Scarpassa V."/>
            <person name="Calvo E."/>
        </authorList>
    </citation>
    <scope>NUCLEOTIDE SEQUENCE</scope>
</reference>
<sequence length="68" mass="7839">MFFCSFPYVLLPPSMCVCVFLVLARSNTYYFAFVQRSKQANTSLQDSVLHQLRHSVVLYLFDQSPVAN</sequence>
<name>A0A2M4D861_ANODA</name>
<organism evidence="2">
    <name type="scientific">Anopheles darlingi</name>
    <name type="common">Mosquito</name>
    <dbReference type="NCBI Taxonomy" id="43151"/>
    <lineage>
        <taxon>Eukaryota</taxon>
        <taxon>Metazoa</taxon>
        <taxon>Ecdysozoa</taxon>
        <taxon>Arthropoda</taxon>
        <taxon>Hexapoda</taxon>
        <taxon>Insecta</taxon>
        <taxon>Pterygota</taxon>
        <taxon>Neoptera</taxon>
        <taxon>Endopterygota</taxon>
        <taxon>Diptera</taxon>
        <taxon>Nematocera</taxon>
        <taxon>Culicoidea</taxon>
        <taxon>Culicidae</taxon>
        <taxon>Anophelinae</taxon>
        <taxon>Anopheles</taxon>
    </lineage>
</organism>
<keyword evidence="1" id="KW-0812">Transmembrane</keyword>
<accession>A0A2M4D861</accession>
<feature type="transmembrane region" description="Helical" evidence="1">
    <location>
        <begin position="6"/>
        <end position="24"/>
    </location>
</feature>
<dbReference type="AlphaFoldDB" id="A0A2M4D861"/>
<keyword evidence="1" id="KW-1133">Transmembrane helix</keyword>
<evidence type="ECO:0000256" key="1">
    <source>
        <dbReference type="SAM" id="Phobius"/>
    </source>
</evidence>
<evidence type="ECO:0000313" key="2">
    <source>
        <dbReference type="EMBL" id="MBW73739.1"/>
    </source>
</evidence>
<keyword evidence="1" id="KW-0472">Membrane</keyword>